<sequence>MAICLLIGADAFVPGFAARVSSIHKWQDLAGAAIALLAAFYGANYVLSQIRQADRIEAERNRRAAAAARAVLPLSLNDISEYARAVIKAVSPLLGRVGKIRLPRGGLVELPVLPTELVRDLQAFILTAPDEPGEQVAQIISELQVLATNADAAWRNLQTPRGDAVMADTIQVIVARAALIDARVSILFPYARRETDDTPRVRPKDVATALNISGLYPEVFTEIARFAERLTGRAPLTSPDKPA</sequence>
<keyword evidence="2" id="KW-1185">Reference proteome</keyword>
<evidence type="ECO:0000313" key="1">
    <source>
        <dbReference type="EMBL" id="MBB4083227.1"/>
    </source>
</evidence>
<accession>A0A7W6JDP7</accession>
<reference evidence="1 2" key="1">
    <citation type="submission" date="2020-08" db="EMBL/GenBank/DDBJ databases">
        <title>Genomic Encyclopedia of Type Strains, Phase IV (KMG-IV): sequencing the most valuable type-strain genomes for metagenomic binning, comparative biology and taxonomic classification.</title>
        <authorList>
            <person name="Goeker M."/>
        </authorList>
    </citation>
    <scope>NUCLEOTIDE SEQUENCE [LARGE SCALE GENOMIC DNA]</scope>
    <source>
        <strain evidence="1 2">DSM 23960</strain>
    </source>
</reference>
<dbReference type="RefSeq" id="WP_183204344.1">
    <property type="nucleotide sequence ID" value="NZ_BAAAER010000001.1"/>
</dbReference>
<name>A0A7W6JDP7_9CAUL</name>
<protein>
    <submittedName>
        <fullName evidence="1">Uncharacterized protein</fullName>
    </submittedName>
</protein>
<dbReference type="EMBL" id="JACIDM010000002">
    <property type="protein sequence ID" value="MBB4083227.1"/>
    <property type="molecule type" value="Genomic_DNA"/>
</dbReference>
<dbReference type="Proteomes" id="UP000529946">
    <property type="component" value="Unassembled WGS sequence"/>
</dbReference>
<gene>
    <name evidence="1" type="ORF">GGR12_002093</name>
</gene>
<evidence type="ECO:0000313" key="2">
    <source>
        <dbReference type="Proteomes" id="UP000529946"/>
    </source>
</evidence>
<comment type="caution">
    <text evidence="1">The sequence shown here is derived from an EMBL/GenBank/DDBJ whole genome shotgun (WGS) entry which is preliminary data.</text>
</comment>
<organism evidence="1 2">
    <name type="scientific">Brevundimonas lenta</name>
    <dbReference type="NCBI Taxonomy" id="424796"/>
    <lineage>
        <taxon>Bacteria</taxon>
        <taxon>Pseudomonadati</taxon>
        <taxon>Pseudomonadota</taxon>
        <taxon>Alphaproteobacteria</taxon>
        <taxon>Caulobacterales</taxon>
        <taxon>Caulobacteraceae</taxon>
        <taxon>Brevundimonas</taxon>
    </lineage>
</organism>
<proteinExistence type="predicted"/>
<dbReference type="AlphaFoldDB" id="A0A7W6JDP7"/>